<dbReference type="EMBL" id="WJEC01007544">
    <property type="protein sequence ID" value="KAF7470312.1"/>
    <property type="molecule type" value="Genomic_DNA"/>
</dbReference>
<organism evidence="3 4">
    <name type="scientific">Marmota monax</name>
    <name type="common">Woodchuck</name>
    <dbReference type="NCBI Taxonomy" id="9995"/>
    <lineage>
        <taxon>Eukaryota</taxon>
        <taxon>Metazoa</taxon>
        <taxon>Chordata</taxon>
        <taxon>Craniata</taxon>
        <taxon>Vertebrata</taxon>
        <taxon>Euteleostomi</taxon>
        <taxon>Mammalia</taxon>
        <taxon>Eutheria</taxon>
        <taxon>Euarchontoglires</taxon>
        <taxon>Glires</taxon>
        <taxon>Rodentia</taxon>
        <taxon>Sciuromorpha</taxon>
        <taxon>Sciuridae</taxon>
        <taxon>Xerinae</taxon>
        <taxon>Marmotini</taxon>
        <taxon>Marmota</taxon>
    </lineage>
</organism>
<protein>
    <submittedName>
        <fullName evidence="3">Uncharacterized protein</fullName>
    </submittedName>
</protein>
<name>A0A5E4AXC9_MARMO</name>
<evidence type="ECO:0000256" key="1">
    <source>
        <dbReference type="SAM" id="MobiDB-lite"/>
    </source>
</evidence>
<dbReference type="Proteomes" id="UP000662637">
    <property type="component" value="Unassembled WGS sequence"/>
</dbReference>
<reference evidence="2" key="2">
    <citation type="submission" date="2020-08" db="EMBL/GenBank/DDBJ databases">
        <authorList>
            <person name="Shumante A."/>
            <person name="Zimin A.V."/>
            <person name="Puiu D."/>
            <person name="Salzberg S.L."/>
        </authorList>
    </citation>
    <scope>NUCLEOTIDE SEQUENCE</scope>
    <source>
        <strain evidence="2">WC2-LM</strain>
        <tissue evidence="2">Liver</tissue>
    </source>
</reference>
<accession>A0A5E4AXC9</accession>
<evidence type="ECO:0000313" key="3">
    <source>
        <dbReference type="EMBL" id="VTJ61189.1"/>
    </source>
</evidence>
<dbReference type="AlphaFoldDB" id="A0A5E4AXC9"/>
<evidence type="ECO:0000313" key="4">
    <source>
        <dbReference type="Proteomes" id="UP000335636"/>
    </source>
</evidence>
<keyword evidence="4" id="KW-1185">Reference proteome</keyword>
<dbReference type="EMBL" id="CABDUW010000166">
    <property type="protein sequence ID" value="VTJ61189.1"/>
    <property type="molecule type" value="Genomic_DNA"/>
</dbReference>
<proteinExistence type="predicted"/>
<gene>
    <name evidence="2" type="ORF">GHT09_018368</name>
    <name evidence="3" type="ORF">MONAX_5E024562</name>
</gene>
<feature type="region of interest" description="Disordered" evidence="1">
    <location>
        <begin position="1"/>
        <end position="54"/>
    </location>
</feature>
<sequence length="103" mass="11882">MRVVSELDLQDKSSSDGFEEQENYQIQSNRRRKGQRGEGTGMRTESRQPQQVGQNWRAVEGEILENRGWKDVQIPFCGHCWWEGFNPEDLKMGKAIALANGNR</sequence>
<reference evidence="3 4" key="1">
    <citation type="submission" date="2019-04" db="EMBL/GenBank/DDBJ databases">
        <authorList>
            <person name="Alioto T."/>
            <person name="Alioto T."/>
        </authorList>
    </citation>
    <scope>NUCLEOTIDE SEQUENCE [LARGE SCALE GENOMIC DNA]</scope>
</reference>
<dbReference type="Proteomes" id="UP000335636">
    <property type="component" value="Unassembled WGS sequence"/>
</dbReference>
<evidence type="ECO:0000313" key="2">
    <source>
        <dbReference type="EMBL" id="KAF7470312.1"/>
    </source>
</evidence>